<evidence type="ECO:0000313" key="3">
    <source>
        <dbReference type="Proteomes" id="UP001626603"/>
    </source>
</evidence>
<sequence>MTRSRGSPDPAERRNRWTSWLEIGSVVFYGAVIVVSIAIALMELQICF</sequence>
<dbReference type="Proteomes" id="UP001626603">
    <property type="component" value="Chromosome"/>
</dbReference>
<evidence type="ECO:0000313" key="2">
    <source>
        <dbReference type="EMBL" id="WOX55802.1"/>
    </source>
</evidence>
<organism evidence="2 3">
    <name type="scientific">Methanoculleus palmolei</name>
    <dbReference type="NCBI Taxonomy" id="72612"/>
    <lineage>
        <taxon>Archaea</taxon>
        <taxon>Methanobacteriati</taxon>
        <taxon>Methanobacteriota</taxon>
        <taxon>Stenosarchaea group</taxon>
        <taxon>Methanomicrobia</taxon>
        <taxon>Methanomicrobiales</taxon>
        <taxon>Methanomicrobiaceae</taxon>
        <taxon>Methanoculleus</taxon>
    </lineage>
</organism>
<feature type="transmembrane region" description="Helical" evidence="1">
    <location>
        <begin position="20"/>
        <end position="42"/>
    </location>
</feature>
<keyword evidence="1" id="KW-0472">Membrane</keyword>
<name>A0ABD8A9U0_9EURY</name>
<gene>
    <name evidence="2" type="ORF">R6Y95_00350</name>
</gene>
<accession>A0ABD8A9U0</accession>
<reference evidence="2 3" key="1">
    <citation type="submission" date="2023-10" db="EMBL/GenBank/DDBJ databases">
        <title>The complete genome sequence of Methanoculleus palmolei DSM 4273.</title>
        <authorList>
            <person name="Lai S.-J."/>
            <person name="You Y.-T."/>
            <person name="Chen S.-C."/>
        </authorList>
    </citation>
    <scope>NUCLEOTIDE SEQUENCE [LARGE SCALE GENOMIC DNA]</scope>
    <source>
        <strain evidence="2 3">DSM 4273</strain>
    </source>
</reference>
<dbReference type="EMBL" id="CP137641">
    <property type="protein sequence ID" value="WOX55802.1"/>
    <property type="molecule type" value="Genomic_DNA"/>
</dbReference>
<evidence type="ECO:0000256" key="1">
    <source>
        <dbReference type="SAM" id="Phobius"/>
    </source>
</evidence>
<keyword evidence="1" id="KW-1133">Transmembrane helix</keyword>
<protein>
    <submittedName>
        <fullName evidence="2">Uncharacterized protein</fullName>
    </submittedName>
</protein>
<proteinExistence type="predicted"/>
<keyword evidence="3" id="KW-1185">Reference proteome</keyword>
<keyword evidence="1" id="KW-0812">Transmembrane</keyword>
<dbReference type="AlphaFoldDB" id="A0ABD8A9U0"/>